<reference evidence="2 3" key="1">
    <citation type="submission" date="2009-10" db="EMBL/GenBank/DDBJ databases">
        <authorList>
            <person name="Weinstock G."/>
            <person name="Sodergren E."/>
            <person name="Clifton S."/>
            <person name="Fulton L."/>
            <person name="Fulton B."/>
            <person name="Courtney L."/>
            <person name="Fronick C."/>
            <person name="Harrison M."/>
            <person name="Strong C."/>
            <person name="Farmer C."/>
            <person name="Delahaunty K."/>
            <person name="Markovic C."/>
            <person name="Hall O."/>
            <person name="Minx P."/>
            <person name="Tomlinson C."/>
            <person name="Mitreva M."/>
            <person name="Nelson J."/>
            <person name="Hou S."/>
            <person name="Wollam A."/>
            <person name="Pepin K.H."/>
            <person name="Johnson M."/>
            <person name="Bhonagiri V."/>
            <person name="Nash W.E."/>
            <person name="Warren W."/>
            <person name="Chinwalla A."/>
            <person name="Mardis E.R."/>
            <person name="Wilson R.K."/>
        </authorList>
    </citation>
    <scope>NUCLEOTIDE SEQUENCE [LARGE SCALE GENOMIC DNA]</scope>
    <source>
        <strain evidence="3">ATCC 25996 / DSM 4631 / NCTC 10774 / M26</strain>
    </source>
</reference>
<protein>
    <recommendedName>
        <fullName evidence="1">DUF4435 domain-containing protein</fullName>
    </recommendedName>
</protein>
<dbReference type="Proteomes" id="UP000003344">
    <property type="component" value="Unassembled WGS sequence"/>
</dbReference>
<dbReference type="STRING" id="546266.NEIMUCOT_05237"/>
<feature type="domain" description="DUF4435" evidence="1">
    <location>
        <begin position="26"/>
        <end position="148"/>
    </location>
</feature>
<dbReference type="Pfam" id="PF14491">
    <property type="entry name" value="DUF4435"/>
    <property type="match status" value="1"/>
</dbReference>
<proteinExistence type="predicted"/>
<gene>
    <name evidence="2" type="ORF">NEIMUCOT_05237</name>
</gene>
<dbReference type="EMBL" id="ACDX02000009">
    <property type="protein sequence ID" value="EFC88291.1"/>
    <property type="molecule type" value="Genomic_DNA"/>
</dbReference>
<evidence type="ECO:0000313" key="3">
    <source>
        <dbReference type="Proteomes" id="UP000003344"/>
    </source>
</evidence>
<organism evidence="2 3">
    <name type="scientific">Neisseria mucosa (strain ATCC 25996 / DSM 4631 / NCTC 10774 / M26)</name>
    <dbReference type="NCBI Taxonomy" id="546266"/>
    <lineage>
        <taxon>Bacteria</taxon>
        <taxon>Pseudomonadati</taxon>
        <taxon>Pseudomonadota</taxon>
        <taxon>Betaproteobacteria</taxon>
        <taxon>Neisseriales</taxon>
        <taxon>Neisseriaceae</taxon>
        <taxon>Neisseria</taxon>
    </lineage>
</organism>
<dbReference type="InterPro" id="IPR029492">
    <property type="entry name" value="DUF4435"/>
</dbReference>
<comment type="caution">
    <text evidence="2">The sequence shown here is derived from an EMBL/GenBank/DDBJ whole genome shotgun (WGS) entry which is preliminary data.</text>
</comment>
<evidence type="ECO:0000259" key="1">
    <source>
        <dbReference type="Pfam" id="PF14491"/>
    </source>
</evidence>
<dbReference type="eggNOG" id="ENOG503342K">
    <property type="taxonomic scope" value="Bacteria"/>
</dbReference>
<name>D2ZX88_NEIM2</name>
<evidence type="ECO:0000313" key="2">
    <source>
        <dbReference type="EMBL" id="EFC88291.1"/>
    </source>
</evidence>
<accession>D2ZX88</accession>
<sequence length="256" mass="29364">MKIMTLHAQLTEDEIIATLERSSFEVTILVEGSDDIIIYRNLEGFLEKKGYSYIDVLGVGGRNTILNIFNKKKSGSILQDKKIIFIVDKDIWVNVGIPDQYINKNLIFTFGYSIENDVFMDVNCSAIVNSSPSQNEYEVYLDKFMQWYVLALQATINNIGNTTDLSDKRSIGRHPCEVMNRYEEFCQLDDGETYPIELLNVLKENIYCLLRGKSLLAIFTKICKNHTPKGLFEIAAANPKNHIQRIFNDVEKLLKQ</sequence>
<dbReference type="AlphaFoldDB" id="D2ZX88"/>